<feature type="compositionally biased region" description="Basic and acidic residues" evidence="1">
    <location>
        <begin position="264"/>
        <end position="278"/>
    </location>
</feature>
<comment type="caution">
    <text evidence="3">The sequence shown here is derived from an EMBL/GenBank/DDBJ whole genome shotgun (WGS) entry which is preliminary data.</text>
</comment>
<dbReference type="SUPFAM" id="SSF52949">
    <property type="entry name" value="Macro domain-like"/>
    <property type="match status" value="1"/>
</dbReference>
<dbReference type="CDD" id="cd02908">
    <property type="entry name" value="Macro_OAADPr_deacetylase"/>
    <property type="match status" value="1"/>
</dbReference>
<dbReference type="InterPro" id="IPR043472">
    <property type="entry name" value="Macro_dom-like"/>
</dbReference>
<gene>
    <name evidence="3" type="ORF">GRF29_185g1262439</name>
</gene>
<protein>
    <recommendedName>
        <fullName evidence="2">Macro domain-containing protein</fullName>
    </recommendedName>
</protein>
<dbReference type="Gene3D" id="3.40.220.10">
    <property type="entry name" value="Leucine Aminopeptidase, subunit E, domain 1"/>
    <property type="match status" value="1"/>
</dbReference>
<dbReference type="Proteomes" id="UP001280581">
    <property type="component" value="Unassembled WGS sequence"/>
</dbReference>
<evidence type="ECO:0000259" key="2">
    <source>
        <dbReference type="PROSITE" id="PS51154"/>
    </source>
</evidence>
<dbReference type="PROSITE" id="PS51154">
    <property type="entry name" value="MACRO"/>
    <property type="match status" value="1"/>
</dbReference>
<organism evidence="3 4">
    <name type="scientific">Pseudopithomyces chartarum</name>
    <dbReference type="NCBI Taxonomy" id="1892770"/>
    <lineage>
        <taxon>Eukaryota</taxon>
        <taxon>Fungi</taxon>
        <taxon>Dikarya</taxon>
        <taxon>Ascomycota</taxon>
        <taxon>Pezizomycotina</taxon>
        <taxon>Dothideomycetes</taxon>
        <taxon>Pleosporomycetidae</taxon>
        <taxon>Pleosporales</taxon>
        <taxon>Massarineae</taxon>
        <taxon>Didymosphaeriaceae</taxon>
        <taxon>Pseudopithomyces</taxon>
    </lineage>
</organism>
<dbReference type="PANTHER" id="PTHR11106">
    <property type="entry name" value="GANGLIOSIDE INDUCED DIFFERENTIATION ASSOCIATED PROTEIN 2-RELATED"/>
    <property type="match status" value="1"/>
</dbReference>
<keyword evidence="4" id="KW-1185">Reference proteome</keyword>
<reference evidence="3 4" key="1">
    <citation type="submission" date="2021-02" db="EMBL/GenBank/DDBJ databases">
        <title>Genome assembly of Pseudopithomyces chartarum.</title>
        <authorList>
            <person name="Jauregui R."/>
            <person name="Singh J."/>
            <person name="Voisey C."/>
        </authorList>
    </citation>
    <scope>NUCLEOTIDE SEQUENCE [LARGE SCALE GENOMIC DNA]</scope>
    <source>
        <strain evidence="3 4">AGR01</strain>
    </source>
</reference>
<feature type="compositionally biased region" description="Basic and acidic residues" evidence="1">
    <location>
        <begin position="241"/>
        <end position="257"/>
    </location>
</feature>
<dbReference type="Pfam" id="PF01661">
    <property type="entry name" value="Macro"/>
    <property type="match status" value="1"/>
</dbReference>
<sequence length="278" mass="29607">MASAIQLDEIPTLSLLYKLDRLPLHSAADALHPPNATHNDKISIIKGDITELATDAIVNAANESLLGGGGVDGAIHAAAGPDLVDACRPLGGCEAGEAKITDGFELPSKKVIHAVGPRAYALSEEEAERKLKSCYRVGLELAVEHGLKSVAFPAISTGVFGYNNLKACNDVLAEVREFLDGGKGEQLERIVFCNFLQKDQDIYYRVVAKYFPPVVEAGDADKTSTNEADIAAKLPDPPTTEPKDPEEPSSKKQKTESADEDFVVVDKDGAKGVPKGEL</sequence>
<dbReference type="SMART" id="SM00506">
    <property type="entry name" value="A1pp"/>
    <property type="match status" value="1"/>
</dbReference>
<dbReference type="AlphaFoldDB" id="A0AAN6LSX4"/>
<feature type="region of interest" description="Disordered" evidence="1">
    <location>
        <begin position="221"/>
        <end position="278"/>
    </location>
</feature>
<evidence type="ECO:0000313" key="4">
    <source>
        <dbReference type="Proteomes" id="UP001280581"/>
    </source>
</evidence>
<feature type="domain" description="Macro" evidence="2">
    <location>
        <begin position="29"/>
        <end position="211"/>
    </location>
</feature>
<dbReference type="InterPro" id="IPR002589">
    <property type="entry name" value="Macro_dom"/>
</dbReference>
<dbReference type="PANTHER" id="PTHR11106:SF27">
    <property type="entry name" value="MACRO DOMAIN-CONTAINING PROTEIN"/>
    <property type="match status" value="1"/>
</dbReference>
<evidence type="ECO:0000256" key="1">
    <source>
        <dbReference type="SAM" id="MobiDB-lite"/>
    </source>
</evidence>
<evidence type="ECO:0000313" key="3">
    <source>
        <dbReference type="EMBL" id="KAK3201526.1"/>
    </source>
</evidence>
<dbReference type="EMBL" id="WVTA01000016">
    <property type="protein sequence ID" value="KAK3201526.1"/>
    <property type="molecule type" value="Genomic_DNA"/>
</dbReference>
<accession>A0AAN6LSX4</accession>
<proteinExistence type="predicted"/>
<name>A0AAN6LSX4_9PLEO</name>